<dbReference type="GO" id="GO:0004222">
    <property type="term" value="F:metalloendopeptidase activity"/>
    <property type="evidence" value="ECO:0007669"/>
    <property type="project" value="InterPro"/>
</dbReference>
<dbReference type="PANTHER" id="PTHR11851">
    <property type="entry name" value="METALLOPROTEASE"/>
    <property type="match status" value="1"/>
</dbReference>
<organism evidence="5 6">
    <name type="scientific">Rubrobacter xylanophilus</name>
    <dbReference type="NCBI Taxonomy" id="49319"/>
    <lineage>
        <taxon>Bacteria</taxon>
        <taxon>Bacillati</taxon>
        <taxon>Actinomycetota</taxon>
        <taxon>Rubrobacteria</taxon>
        <taxon>Rubrobacterales</taxon>
        <taxon>Rubrobacteraceae</taxon>
        <taxon>Rubrobacter</taxon>
    </lineage>
</organism>
<feature type="domain" description="Peptidase M16 N-terminal" evidence="3">
    <location>
        <begin position="17"/>
        <end position="160"/>
    </location>
</feature>
<gene>
    <name evidence="5" type="ORF">RxyAA322_07310</name>
</gene>
<dbReference type="Pfam" id="PF05193">
    <property type="entry name" value="Peptidase_M16_C"/>
    <property type="match status" value="1"/>
</dbReference>
<feature type="domain" description="Peptidase M16 C-terminal" evidence="4">
    <location>
        <begin position="168"/>
        <end position="342"/>
    </location>
</feature>
<sequence length="422" mass="47343">MGDPNIRRREFPGGLRVFTEPLEEATSVSLGVWIRAGSRDERDEVAGITHLMEHMLFKGTPRMDALGIAQAFESIGAQENAATGEEYTVLYARFLPEHLERALDIMSDMVLHPTLADLEREREVIVEEIRMYEDRPDQMADEHLSSLIFHGDPLGRPIIGYVETVRGVDRERLRRFHAATYTAPNVFVVGAGRLDPGRFEALVEERLGKLPAGEPFVRAAHPRDPESRFLFKPKETEQYHVSLGSRGLPAGSEDRFAMAALNNVLGGGMSSRLFQEVREKRGLAYAVYSYHQGYSDAGALKIYVGSTTSNVEEAVRVIADQLERLREEPVSEEELERTKQQLKSSTLLALESTAARMNRIGRGVITGTELLAPEEMARRIEAVTAEDILRLAREHLNLQNMYLSAIGPKELDLGRYLEKAEL</sequence>
<dbReference type="GO" id="GO:0046872">
    <property type="term" value="F:metal ion binding"/>
    <property type="evidence" value="ECO:0007669"/>
    <property type="project" value="InterPro"/>
</dbReference>
<dbReference type="SUPFAM" id="SSF63411">
    <property type="entry name" value="LuxS/MPP-like metallohydrolase"/>
    <property type="match status" value="2"/>
</dbReference>
<evidence type="ECO:0000256" key="2">
    <source>
        <dbReference type="RuleBase" id="RU004447"/>
    </source>
</evidence>
<dbReference type="InterPro" id="IPR011249">
    <property type="entry name" value="Metalloenz_LuxS/M16"/>
</dbReference>
<evidence type="ECO:0000313" key="5">
    <source>
        <dbReference type="EMBL" id="BBL78877.1"/>
    </source>
</evidence>
<proteinExistence type="inferred from homology"/>
<dbReference type="Pfam" id="PF00675">
    <property type="entry name" value="Peptidase_M16"/>
    <property type="match status" value="1"/>
</dbReference>
<evidence type="ECO:0000259" key="3">
    <source>
        <dbReference type="Pfam" id="PF00675"/>
    </source>
</evidence>
<dbReference type="InterPro" id="IPR007863">
    <property type="entry name" value="Peptidase_M16_C"/>
</dbReference>
<dbReference type="GO" id="GO:0006508">
    <property type="term" value="P:proteolysis"/>
    <property type="evidence" value="ECO:0007669"/>
    <property type="project" value="InterPro"/>
</dbReference>
<dbReference type="AlphaFoldDB" id="A0A510HKK2"/>
<comment type="similarity">
    <text evidence="1 2">Belongs to the peptidase M16 family.</text>
</comment>
<protein>
    <submittedName>
        <fullName evidence="5">Peptidase M16</fullName>
    </submittedName>
</protein>
<dbReference type="Gene3D" id="3.30.830.10">
    <property type="entry name" value="Metalloenzyme, LuxS/M16 peptidase-like"/>
    <property type="match status" value="2"/>
</dbReference>
<dbReference type="InterPro" id="IPR001431">
    <property type="entry name" value="Pept_M16_Zn_BS"/>
</dbReference>
<accession>A0A510HKK2</accession>
<reference evidence="5" key="1">
    <citation type="journal article" date="2019" name="Microbiol. Resour. Announc.">
        <title>Complete Genome Sequence of Rubrobacter xylanophilus Strain AA3-22, Isolated from Arima Onsen in Japan.</title>
        <authorList>
            <person name="Tomariguchi N."/>
            <person name="Miyazaki K."/>
        </authorList>
    </citation>
    <scope>NUCLEOTIDE SEQUENCE [LARGE SCALE GENOMIC DNA]</scope>
    <source>
        <strain evidence="5">AA3-22</strain>
    </source>
</reference>
<dbReference type="InterPro" id="IPR011765">
    <property type="entry name" value="Pept_M16_N"/>
</dbReference>
<evidence type="ECO:0000259" key="4">
    <source>
        <dbReference type="Pfam" id="PF05193"/>
    </source>
</evidence>
<dbReference type="Proteomes" id="UP000318065">
    <property type="component" value="Chromosome"/>
</dbReference>
<evidence type="ECO:0000313" key="6">
    <source>
        <dbReference type="Proteomes" id="UP000318065"/>
    </source>
</evidence>
<dbReference type="PANTHER" id="PTHR11851:SF49">
    <property type="entry name" value="MITOCHONDRIAL-PROCESSING PEPTIDASE SUBUNIT ALPHA"/>
    <property type="match status" value="1"/>
</dbReference>
<name>A0A510HKK2_9ACTN</name>
<dbReference type="OrthoDB" id="9811314at2"/>
<dbReference type="PROSITE" id="PS00143">
    <property type="entry name" value="INSULINASE"/>
    <property type="match status" value="1"/>
</dbReference>
<dbReference type="RefSeq" id="WP_143526970.1">
    <property type="nucleotide sequence ID" value="NZ_AP019791.1"/>
</dbReference>
<evidence type="ECO:0000256" key="1">
    <source>
        <dbReference type="ARBA" id="ARBA00007261"/>
    </source>
</evidence>
<dbReference type="EMBL" id="AP019791">
    <property type="protein sequence ID" value="BBL78877.1"/>
    <property type="molecule type" value="Genomic_DNA"/>
</dbReference>
<dbReference type="InterPro" id="IPR050361">
    <property type="entry name" value="MPP/UQCRC_Complex"/>
</dbReference>
<keyword evidence="6" id="KW-1185">Reference proteome</keyword>